<dbReference type="InterPro" id="IPR043129">
    <property type="entry name" value="ATPase_NBD"/>
</dbReference>
<proteinExistence type="predicted"/>
<dbReference type="Proteomes" id="UP001157091">
    <property type="component" value="Unassembled WGS sequence"/>
</dbReference>
<accession>A0ABQ6I0M7</accession>
<dbReference type="PANTHER" id="PTHR43190">
    <property type="entry name" value="N-ACETYL-D-GLUCOSAMINE KINASE"/>
    <property type="match status" value="1"/>
</dbReference>
<dbReference type="Pfam" id="PF01869">
    <property type="entry name" value="BcrAD_BadFG"/>
    <property type="match status" value="1"/>
</dbReference>
<dbReference type="RefSeq" id="WP_284292509.1">
    <property type="nucleotide sequence ID" value="NZ_BSUK01000001.1"/>
</dbReference>
<evidence type="ECO:0000313" key="3">
    <source>
        <dbReference type="Proteomes" id="UP001157091"/>
    </source>
</evidence>
<organism evidence="2 3">
    <name type="scientific">Luteimicrobium album</name>
    <dbReference type="NCBI Taxonomy" id="1054550"/>
    <lineage>
        <taxon>Bacteria</taxon>
        <taxon>Bacillati</taxon>
        <taxon>Actinomycetota</taxon>
        <taxon>Actinomycetes</taxon>
        <taxon>Micrococcales</taxon>
        <taxon>Luteimicrobium</taxon>
    </lineage>
</organism>
<feature type="domain" description="ATPase BadF/BadG/BcrA/BcrD type" evidence="1">
    <location>
        <begin position="12"/>
        <end position="262"/>
    </location>
</feature>
<protein>
    <submittedName>
        <fullName evidence="2">ATPase</fullName>
    </submittedName>
</protein>
<evidence type="ECO:0000313" key="2">
    <source>
        <dbReference type="EMBL" id="GMA23519.1"/>
    </source>
</evidence>
<comment type="caution">
    <text evidence="2">The sequence shown here is derived from an EMBL/GenBank/DDBJ whole genome shotgun (WGS) entry which is preliminary data.</text>
</comment>
<name>A0ABQ6I0M7_9MICO</name>
<dbReference type="SUPFAM" id="SSF53067">
    <property type="entry name" value="Actin-like ATPase domain"/>
    <property type="match status" value="2"/>
</dbReference>
<dbReference type="EMBL" id="BSUK01000001">
    <property type="protein sequence ID" value="GMA23519.1"/>
    <property type="molecule type" value="Genomic_DNA"/>
</dbReference>
<gene>
    <name evidence="2" type="ORF">GCM10025864_12780</name>
</gene>
<dbReference type="InterPro" id="IPR052519">
    <property type="entry name" value="Euk-type_GlcNAc_Kinase"/>
</dbReference>
<reference evidence="3" key="1">
    <citation type="journal article" date="2019" name="Int. J. Syst. Evol. Microbiol.">
        <title>The Global Catalogue of Microorganisms (GCM) 10K type strain sequencing project: providing services to taxonomists for standard genome sequencing and annotation.</title>
        <authorList>
            <consortium name="The Broad Institute Genomics Platform"/>
            <consortium name="The Broad Institute Genome Sequencing Center for Infectious Disease"/>
            <person name="Wu L."/>
            <person name="Ma J."/>
        </authorList>
    </citation>
    <scope>NUCLEOTIDE SEQUENCE [LARGE SCALE GENOMIC DNA]</scope>
    <source>
        <strain evidence="3">NBRC 106348</strain>
    </source>
</reference>
<sequence>MRRPGPDSLVAGLDVGGTKVAVRVETVSGTRVLDERLPADGWEAEPAEHAAGWLADRLARVLPAALRCDAVGVGAQGCNTRAIGGSVERALAQRGLRARVVNDAALLVPAAGLETGFGVVAGTGAIAVGTTSHGDPCSAGGWGWVLGDDAGATGLVREATRTVLAAADAGLPLDPLGRALLAAFAVDDAEHLARAVNDDPRVERWAPHARAVFAAADAGSMLAVGVVDHAADHLVGLVASLAARGCVGSAVVAGGSVVRGQPRLATALATRLAALDEPRTLVVLDDEPVAGAVELARRLVLTPRP</sequence>
<evidence type="ECO:0000259" key="1">
    <source>
        <dbReference type="Pfam" id="PF01869"/>
    </source>
</evidence>
<dbReference type="PANTHER" id="PTHR43190:SF3">
    <property type="entry name" value="N-ACETYL-D-GLUCOSAMINE KINASE"/>
    <property type="match status" value="1"/>
</dbReference>
<dbReference type="Gene3D" id="3.30.420.40">
    <property type="match status" value="2"/>
</dbReference>
<dbReference type="InterPro" id="IPR002731">
    <property type="entry name" value="ATPase_BadF"/>
</dbReference>
<keyword evidence="3" id="KW-1185">Reference proteome</keyword>